<dbReference type="SUPFAM" id="SSF52402">
    <property type="entry name" value="Adenine nucleotide alpha hydrolases-like"/>
    <property type="match status" value="1"/>
</dbReference>
<protein>
    <recommendedName>
        <fullName evidence="1">tRNA(Ile)-lysidine synthetase</fullName>
        <ecNumber evidence="1">6.3.4.19</ecNumber>
    </recommendedName>
</protein>
<keyword evidence="4" id="KW-0547">Nucleotide-binding</keyword>
<dbReference type="GO" id="GO:0005524">
    <property type="term" value="F:ATP binding"/>
    <property type="evidence" value="ECO:0007669"/>
    <property type="project" value="UniProtKB-KW"/>
</dbReference>
<dbReference type="Pfam" id="PF01171">
    <property type="entry name" value="ATP_bind_3"/>
    <property type="match status" value="1"/>
</dbReference>
<evidence type="ECO:0000313" key="8">
    <source>
        <dbReference type="EMBL" id="KAF8912022.1"/>
    </source>
</evidence>
<comment type="catalytic activity">
    <reaction evidence="6">
        <text>cytidine(34) in tRNA(Ile2) + L-lysine + ATP = lysidine(34) in tRNA(Ile2) + AMP + diphosphate + H(+)</text>
        <dbReference type="Rhea" id="RHEA:43744"/>
        <dbReference type="Rhea" id="RHEA-COMP:10625"/>
        <dbReference type="Rhea" id="RHEA-COMP:10670"/>
        <dbReference type="ChEBI" id="CHEBI:15378"/>
        <dbReference type="ChEBI" id="CHEBI:30616"/>
        <dbReference type="ChEBI" id="CHEBI:32551"/>
        <dbReference type="ChEBI" id="CHEBI:33019"/>
        <dbReference type="ChEBI" id="CHEBI:82748"/>
        <dbReference type="ChEBI" id="CHEBI:83665"/>
        <dbReference type="ChEBI" id="CHEBI:456215"/>
        <dbReference type="EC" id="6.3.4.19"/>
    </reaction>
</comment>
<name>A0A9P5NZN2_GYMJU</name>
<dbReference type="Gene3D" id="3.40.50.620">
    <property type="entry name" value="HUPs"/>
    <property type="match status" value="1"/>
</dbReference>
<dbReference type="InterPro" id="IPR014729">
    <property type="entry name" value="Rossmann-like_a/b/a_fold"/>
</dbReference>
<gene>
    <name evidence="8" type="ORF">CPB84DRAFT_1722460</name>
</gene>
<dbReference type="HAMAP" id="MF_01161">
    <property type="entry name" value="tRNA_Ile_lys_synt"/>
    <property type="match status" value="1"/>
</dbReference>
<proteinExistence type="inferred from homology"/>
<dbReference type="InterPro" id="IPR012094">
    <property type="entry name" value="tRNA_Ile_lys_synt"/>
</dbReference>
<accession>A0A9P5NZN2</accession>
<dbReference type="InterPro" id="IPR012795">
    <property type="entry name" value="tRNA_Ile_lys_synt_N"/>
</dbReference>
<keyword evidence="3" id="KW-0819">tRNA processing</keyword>
<dbReference type="GO" id="GO:0008033">
    <property type="term" value="P:tRNA processing"/>
    <property type="evidence" value="ECO:0007669"/>
    <property type="project" value="UniProtKB-KW"/>
</dbReference>
<dbReference type="CDD" id="cd01992">
    <property type="entry name" value="TilS_N"/>
    <property type="match status" value="1"/>
</dbReference>
<comment type="caution">
    <text evidence="8">The sequence shown here is derived from an EMBL/GenBank/DDBJ whole genome shotgun (WGS) entry which is preliminary data.</text>
</comment>
<sequence>MAARVIQAISAPEFARMMEVVRPPSGWTETLAVANSGGPDSTALLFLLNRHIKDQKQIHSRKLSPHRLISLTVDHDLQATSAEMAGHASKTAEILGIPQITTKLAWGENGNPPKPEADGAIEEVARDLRYDVFFQNMTQHNTKVLALGHHLDDQVETMLIRLGRGSGRFGLAGMRPVRRWGMGEKRWEQGVDQRLIEGMRRWIVRPLLSVGKDRILATCEENKLDYVNDPTNFQPQLTIRNAIRHVIETGGTSSTDPKATELSKFPRSVARALADINIAAEKRTDVNFSLVTDLPTLRQISLDMTSELLDVDKKVDEFIEDNRRLSAEGSFMFSPLALKEIESPLVLEALLYRVARFVSPEPWGSPRSELGRRKTSMDRLIKHLHTFENFRRASNMSITVGSHVWFRLIEIRRNQLKTTLEASMIQNLNWLASRLPKHRLDDTPAGLHPLKRNVTPELLEWQKAWQAGERPPLFEVLYDCRFLVQFKLDEMTPEIRAALSNGAKIQLKPRGVWNVPQVVLVVKKKDRAIHWHLEKTPYSLPREWGLKMERDIRQGWITMKYFRPTSAI</sequence>
<keyword evidence="9" id="KW-1185">Reference proteome</keyword>
<evidence type="ECO:0000256" key="3">
    <source>
        <dbReference type="ARBA" id="ARBA00022694"/>
    </source>
</evidence>
<dbReference type="Proteomes" id="UP000724874">
    <property type="component" value="Unassembled WGS sequence"/>
</dbReference>
<evidence type="ECO:0000256" key="5">
    <source>
        <dbReference type="ARBA" id="ARBA00022840"/>
    </source>
</evidence>
<organism evidence="8 9">
    <name type="scientific">Gymnopilus junonius</name>
    <name type="common">Spectacular rustgill mushroom</name>
    <name type="synonym">Gymnopilus spectabilis subsp. junonius</name>
    <dbReference type="NCBI Taxonomy" id="109634"/>
    <lineage>
        <taxon>Eukaryota</taxon>
        <taxon>Fungi</taxon>
        <taxon>Dikarya</taxon>
        <taxon>Basidiomycota</taxon>
        <taxon>Agaricomycotina</taxon>
        <taxon>Agaricomycetes</taxon>
        <taxon>Agaricomycetidae</taxon>
        <taxon>Agaricales</taxon>
        <taxon>Agaricineae</taxon>
        <taxon>Hymenogastraceae</taxon>
        <taxon>Gymnopilus</taxon>
    </lineage>
</organism>
<keyword evidence="2" id="KW-0436">Ligase</keyword>
<dbReference type="InterPro" id="IPR011063">
    <property type="entry name" value="TilS/TtcA_N"/>
</dbReference>
<dbReference type="PANTHER" id="PTHR43033">
    <property type="entry name" value="TRNA(ILE)-LYSIDINE SYNTHASE-RELATED"/>
    <property type="match status" value="1"/>
</dbReference>
<evidence type="ECO:0000259" key="7">
    <source>
        <dbReference type="Pfam" id="PF01171"/>
    </source>
</evidence>
<dbReference type="PANTHER" id="PTHR43033:SF1">
    <property type="entry name" value="TRNA(ILE)-LYSIDINE SYNTHASE-RELATED"/>
    <property type="match status" value="1"/>
</dbReference>
<dbReference type="EMBL" id="JADNYJ010000003">
    <property type="protein sequence ID" value="KAF8912022.1"/>
    <property type="molecule type" value="Genomic_DNA"/>
</dbReference>
<dbReference type="GO" id="GO:0032267">
    <property type="term" value="F:tRNA(Ile)-lysidine synthase activity"/>
    <property type="evidence" value="ECO:0007669"/>
    <property type="project" value="UniProtKB-EC"/>
</dbReference>
<evidence type="ECO:0000256" key="4">
    <source>
        <dbReference type="ARBA" id="ARBA00022741"/>
    </source>
</evidence>
<evidence type="ECO:0000256" key="1">
    <source>
        <dbReference type="ARBA" id="ARBA00013267"/>
    </source>
</evidence>
<evidence type="ECO:0000313" key="9">
    <source>
        <dbReference type="Proteomes" id="UP000724874"/>
    </source>
</evidence>
<evidence type="ECO:0000256" key="2">
    <source>
        <dbReference type="ARBA" id="ARBA00022598"/>
    </source>
</evidence>
<keyword evidence="5" id="KW-0067">ATP-binding</keyword>
<dbReference type="AlphaFoldDB" id="A0A9P5NZN2"/>
<reference evidence="8" key="1">
    <citation type="submission" date="2020-11" db="EMBL/GenBank/DDBJ databases">
        <authorList>
            <consortium name="DOE Joint Genome Institute"/>
            <person name="Ahrendt S."/>
            <person name="Riley R."/>
            <person name="Andreopoulos W."/>
            <person name="LaButti K."/>
            <person name="Pangilinan J."/>
            <person name="Ruiz-duenas F.J."/>
            <person name="Barrasa J.M."/>
            <person name="Sanchez-Garcia M."/>
            <person name="Camarero S."/>
            <person name="Miyauchi S."/>
            <person name="Serrano A."/>
            <person name="Linde D."/>
            <person name="Babiker R."/>
            <person name="Drula E."/>
            <person name="Ayuso-Fernandez I."/>
            <person name="Pacheco R."/>
            <person name="Padilla G."/>
            <person name="Ferreira P."/>
            <person name="Barriuso J."/>
            <person name="Kellner H."/>
            <person name="Castanera R."/>
            <person name="Alfaro M."/>
            <person name="Ramirez L."/>
            <person name="Pisabarro A.G."/>
            <person name="Kuo A."/>
            <person name="Tritt A."/>
            <person name="Lipzen A."/>
            <person name="He G."/>
            <person name="Yan M."/>
            <person name="Ng V."/>
            <person name="Cullen D."/>
            <person name="Martin F."/>
            <person name="Rosso M.-N."/>
            <person name="Henrissat B."/>
            <person name="Hibbett D."/>
            <person name="Martinez A.T."/>
            <person name="Grigoriev I.V."/>
        </authorList>
    </citation>
    <scope>NUCLEOTIDE SEQUENCE</scope>
    <source>
        <strain evidence="8">AH 44721</strain>
    </source>
</reference>
<feature type="domain" description="tRNA(Ile)-lysidine/2-thiocytidine synthase N-terminal" evidence="7">
    <location>
        <begin position="31"/>
        <end position="245"/>
    </location>
</feature>
<dbReference type="EC" id="6.3.4.19" evidence="1"/>
<dbReference type="OrthoDB" id="434144at2759"/>
<evidence type="ECO:0000256" key="6">
    <source>
        <dbReference type="ARBA" id="ARBA00048539"/>
    </source>
</evidence>
<dbReference type="NCBIfam" id="TIGR02432">
    <property type="entry name" value="lysidine_TilS_N"/>
    <property type="match status" value="1"/>
</dbReference>